<organism evidence="4 5">
    <name type="scientific">Rotaria magnacalcarata</name>
    <dbReference type="NCBI Taxonomy" id="392030"/>
    <lineage>
        <taxon>Eukaryota</taxon>
        <taxon>Metazoa</taxon>
        <taxon>Spiralia</taxon>
        <taxon>Gnathifera</taxon>
        <taxon>Rotifera</taxon>
        <taxon>Eurotatoria</taxon>
        <taxon>Bdelloidea</taxon>
        <taxon>Philodinida</taxon>
        <taxon>Philodinidae</taxon>
        <taxon>Rotaria</taxon>
    </lineage>
</organism>
<reference evidence="4" key="1">
    <citation type="submission" date="2021-02" db="EMBL/GenBank/DDBJ databases">
        <authorList>
            <person name="Nowell W R."/>
        </authorList>
    </citation>
    <scope>NUCLEOTIDE SEQUENCE</scope>
</reference>
<feature type="non-terminal residue" evidence="4">
    <location>
        <position position="1"/>
    </location>
</feature>
<comment type="caution">
    <text evidence="4">The sequence shown here is derived from an EMBL/GenBank/DDBJ whole genome shotgun (WGS) entry which is preliminary data.</text>
</comment>
<evidence type="ECO:0000313" key="5">
    <source>
        <dbReference type="Proteomes" id="UP000681720"/>
    </source>
</evidence>
<feature type="compositionally biased region" description="Polar residues" evidence="1">
    <location>
        <begin position="1"/>
        <end position="18"/>
    </location>
</feature>
<evidence type="ECO:0000313" key="2">
    <source>
        <dbReference type="EMBL" id="CAF4631693.1"/>
    </source>
</evidence>
<gene>
    <name evidence="2" type="ORF">BYL167_LOCUS41395</name>
    <name evidence="4" type="ORF">GIL414_LOCUS54214</name>
    <name evidence="3" type="ORF">SMN809_LOCUS45131</name>
</gene>
<name>A0A8S3CTS5_9BILA</name>
<feature type="compositionally biased region" description="Low complexity" evidence="1">
    <location>
        <begin position="35"/>
        <end position="45"/>
    </location>
</feature>
<dbReference type="AlphaFoldDB" id="A0A8S3CTS5"/>
<protein>
    <submittedName>
        <fullName evidence="4">Uncharacterized protein</fullName>
    </submittedName>
</protein>
<dbReference type="Proteomes" id="UP000681720">
    <property type="component" value="Unassembled WGS sequence"/>
</dbReference>
<evidence type="ECO:0000313" key="3">
    <source>
        <dbReference type="EMBL" id="CAF4751063.1"/>
    </source>
</evidence>
<dbReference type="EMBL" id="CAJOBI010137180">
    <property type="protein sequence ID" value="CAF4751063.1"/>
    <property type="molecule type" value="Genomic_DNA"/>
</dbReference>
<proteinExistence type="predicted"/>
<dbReference type="Proteomes" id="UP000681967">
    <property type="component" value="Unassembled WGS sequence"/>
</dbReference>
<feature type="region of interest" description="Disordered" evidence="1">
    <location>
        <begin position="1"/>
        <end position="45"/>
    </location>
</feature>
<dbReference type="EMBL" id="CAJOBJ010189667">
    <property type="protein sequence ID" value="CAF4948981.1"/>
    <property type="molecule type" value="Genomic_DNA"/>
</dbReference>
<accession>A0A8S3CTS5</accession>
<dbReference type="Proteomes" id="UP000676336">
    <property type="component" value="Unassembled WGS sequence"/>
</dbReference>
<feature type="non-terminal residue" evidence="4">
    <location>
        <position position="75"/>
    </location>
</feature>
<evidence type="ECO:0000313" key="4">
    <source>
        <dbReference type="EMBL" id="CAF4948981.1"/>
    </source>
</evidence>
<dbReference type="EMBL" id="CAJOBH010104901">
    <property type="protein sequence ID" value="CAF4631693.1"/>
    <property type="molecule type" value="Genomic_DNA"/>
</dbReference>
<evidence type="ECO:0000256" key="1">
    <source>
        <dbReference type="SAM" id="MobiDB-lite"/>
    </source>
</evidence>
<sequence length="75" mass="7869">NLQNVDQAQGSSPSSNVLSPDRVITPVPSNVQPQPTTSGFTSVSSSVTPTFTALKGTALQQVVGHPFAYVRVLMQ</sequence>